<feature type="chain" id="PRO_5047136661" description="Soluble lytic murein transglycosylase" evidence="2">
    <location>
        <begin position="29"/>
        <end position="597"/>
    </location>
</feature>
<dbReference type="Proteomes" id="UP001165653">
    <property type="component" value="Unassembled WGS sequence"/>
</dbReference>
<dbReference type="EMBL" id="JAPDDR010000020">
    <property type="protein sequence ID" value="MCW1916897.1"/>
    <property type="molecule type" value="Genomic_DNA"/>
</dbReference>
<organism evidence="3 4">
    <name type="scientific">Luteolibacter rhizosphaerae</name>
    <dbReference type="NCBI Taxonomy" id="2989719"/>
    <lineage>
        <taxon>Bacteria</taxon>
        <taxon>Pseudomonadati</taxon>
        <taxon>Verrucomicrobiota</taxon>
        <taxon>Verrucomicrobiia</taxon>
        <taxon>Verrucomicrobiales</taxon>
        <taxon>Verrucomicrobiaceae</taxon>
        <taxon>Luteolibacter</taxon>
    </lineage>
</organism>
<proteinExistence type="predicted"/>
<keyword evidence="2" id="KW-0732">Signal</keyword>
<name>A0ABT3GAN6_9BACT</name>
<feature type="signal peptide" evidence="2">
    <location>
        <begin position="1"/>
        <end position="28"/>
    </location>
</feature>
<feature type="region of interest" description="Disordered" evidence="1">
    <location>
        <begin position="496"/>
        <end position="521"/>
    </location>
</feature>
<evidence type="ECO:0000313" key="4">
    <source>
        <dbReference type="Proteomes" id="UP001165653"/>
    </source>
</evidence>
<dbReference type="RefSeq" id="WP_264516516.1">
    <property type="nucleotide sequence ID" value="NZ_JAPDDR010000020.1"/>
</dbReference>
<evidence type="ECO:0000256" key="2">
    <source>
        <dbReference type="SAM" id="SignalP"/>
    </source>
</evidence>
<evidence type="ECO:0000256" key="1">
    <source>
        <dbReference type="SAM" id="MobiDB-lite"/>
    </source>
</evidence>
<keyword evidence="4" id="KW-1185">Reference proteome</keyword>
<comment type="caution">
    <text evidence="3">The sequence shown here is derived from an EMBL/GenBank/DDBJ whole genome shotgun (WGS) entry which is preliminary data.</text>
</comment>
<sequence length="597" mass="66418">MSAPSPLVFRSACAAGFLATALAGWHLAAPETRASAGKVVEAGSAVDSKHRERKLRDGGIPAQVRETMAAIRGAATPEQRMRATIDLVQSMPLSDLEQWLENRWFDSGDSYDFTLFNKIAYQRWEAEDPEGLIAYHLKSNSYRAQEMLAKLAKDDPAKALAFCAGRPNPSIELDVLSSVLKVDAKLALQHARAMLERGAFNDSNYYQGDQFFQELVKKDPAALESLFADMPARLRQRAEGALTGQKLKADFAGTLKELMERQDGYKTFRNAYSDNDNIKAGILDHLAGLPDSWKKQIANEPYNLINPDNAGKWLEADLEGMGFSGTDAKNVWNFAIQYYANKNPTEALAMLGNMDLEKGNRDNVIENIFRNAQNDPKKMEALMAALQTDEDRAIAQKFVKVTDENGETVARKEPHLIKEPKEWLEAVMSGDRANANTYTYYIQQWPKEKIEELTTEFRGMAAADKSSLAMLLANSSHGDSGGSAQGLQGEAILYLVNNPPPKEEPKQPENPSPFGPSRSFDANNAASRHAVFLAQKDPDAASQWVQSLPAGETRQWAQKNLAKNWAMYDPEAMQQWVNTLSSTERKGVEEFLEKKER</sequence>
<accession>A0ABT3GAN6</accession>
<evidence type="ECO:0008006" key="5">
    <source>
        <dbReference type="Google" id="ProtNLM"/>
    </source>
</evidence>
<gene>
    <name evidence="3" type="ORF">OJ996_25130</name>
</gene>
<protein>
    <recommendedName>
        <fullName evidence="5">Soluble lytic murein transglycosylase</fullName>
    </recommendedName>
</protein>
<reference evidence="3" key="1">
    <citation type="submission" date="2022-10" db="EMBL/GenBank/DDBJ databases">
        <title>Luteolibacter sp. GHJ8, whole genome shotgun sequencing project.</title>
        <authorList>
            <person name="Zhao G."/>
            <person name="Shen L."/>
        </authorList>
    </citation>
    <scope>NUCLEOTIDE SEQUENCE</scope>
    <source>
        <strain evidence="3">GHJ8</strain>
    </source>
</reference>
<evidence type="ECO:0000313" key="3">
    <source>
        <dbReference type="EMBL" id="MCW1916897.1"/>
    </source>
</evidence>